<dbReference type="Proteomes" id="UP001549321">
    <property type="component" value="Unassembled WGS sequence"/>
</dbReference>
<proteinExistence type="inferred from homology"/>
<keyword evidence="3" id="KW-0479">Metal-binding</keyword>
<keyword evidence="5 7" id="KW-0067">ATP-binding</keyword>
<protein>
    <submittedName>
        <fullName evidence="9">Dihydrofolate synthase/folylpolyglutamate synthase</fullName>
        <ecNumber evidence="9">6.3.2.12</ecNumber>
        <ecNumber evidence="9">6.3.2.17</ecNumber>
    </submittedName>
</protein>
<evidence type="ECO:0000256" key="5">
    <source>
        <dbReference type="ARBA" id="ARBA00022840"/>
    </source>
</evidence>
<dbReference type="EC" id="6.3.2.12" evidence="9"/>
<keyword evidence="2 7" id="KW-0436">Ligase</keyword>
<keyword evidence="10" id="KW-1185">Reference proteome</keyword>
<dbReference type="InterPro" id="IPR013221">
    <property type="entry name" value="Mur_ligase_cen"/>
</dbReference>
<evidence type="ECO:0000256" key="6">
    <source>
        <dbReference type="ARBA" id="ARBA00022842"/>
    </source>
</evidence>
<dbReference type="SUPFAM" id="SSF53244">
    <property type="entry name" value="MurD-like peptide ligases, peptide-binding domain"/>
    <property type="match status" value="1"/>
</dbReference>
<evidence type="ECO:0000313" key="9">
    <source>
        <dbReference type="EMBL" id="MET4635594.1"/>
    </source>
</evidence>
<evidence type="ECO:0000256" key="1">
    <source>
        <dbReference type="ARBA" id="ARBA00008276"/>
    </source>
</evidence>
<dbReference type="GO" id="GO:0008841">
    <property type="term" value="F:dihydrofolate synthase activity"/>
    <property type="evidence" value="ECO:0007669"/>
    <property type="project" value="UniProtKB-EC"/>
</dbReference>
<evidence type="ECO:0000259" key="8">
    <source>
        <dbReference type="Pfam" id="PF08245"/>
    </source>
</evidence>
<comment type="caution">
    <text evidence="9">The sequence shown here is derived from an EMBL/GenBank/DDBJ whole genome shotgun (WGS) entry which is preliminary data.</text>
</comment>
<evidence type="ECO:0000313" key="10">
    <source>
        <dbReference type="Proteomes" id="UP001549321"/>
    </source>
</evidence>
<reference evidence="9 10" key="1">
    <citation type="submission" date="2024-06" db="EMBL/GenBank/DDBJ databases">
        <title>Sorghum-associated microbial communities from plants grown in Nebraska, USA.</title>
        <authorList>
            <person name="Schachtman D."/>
        </authorList>
    </citation>
    <scope>NUCLEOTIDE SEQUENCE [LARGE SCALE GENOMIC DNA]</scope>
    <source>
        <strain evidence="9 10">3207</strain>
    </source>
</reference>
<keyword evidence="4 7" id="KW-0547">Nucleotide-binding</keyword>
<dbReference type="Gene3D" id="3.40.1190.10">
    <property type="entry name" value="Mur-like, catalytic domain"/>
    <property type="match status" value="1"/>
</dbReference>
<gene>
    <name evidence="9" type="ORF">ABIE08_003545</name>
</gene>
<organism evidence="9 10">
    <name type="scientific">Kaistia defluvii</name>
    <dbReference type="NCBI Taxonomy" id="410841"/>
    <lineage>
        <taxon>Bacteria</taxon>
        <taxon>Pseudomonadati</taxon>
        <taxon>Pseudomonadota</taxon>
        <taxon>Alphaproteobacteria</taxon>
        <taxon>Hyphomicrobiales</taxon>
        <taxon>Kaistiaceae</taxon>
        <taxon>Kaistia</taxon>
    </lineage>
</organism>
<evidence type="ECO:0000256" key="7">
    <source>
        <dbReference type="PIRNR" id="PIRNR001563"/>
    </source>
</evidence>
<comment type="similarity">
    <text evidence="1 7">Belongs to the folylpolyglutamate synthase family.</text>
</comment>
<dbReference type="Gene3D" id="3.90.190.20">
    <property type="entry name" value="Mur ligase, C-terminal domain"/>
    <property type="match status" value="1"/>
</dbReference>
<dbReference type="PANTHER" id="PTHR11136">
    <property type="entry name" value="FOLYLPOLYGLUTAMATE SYNTHASE-RELATED"/>
    <property type="match status" value="1"/>
</dbReference>
<dbReference type="EC" id="6.3.2.17" evidence="9"/>
<dbReference type="PROSITE" id="PS01012">
    <property type="entry name" value="FOLYLPOLYGLU_SYNT_2"/>
    <property type="match status" value="1"/>
</dbReference>
<accession>A0ABV2R2W4</accession>
<dbReference type="Pfam" id="PF08245">
    <property type="entry name" value="Mur_ligase_M"/>
    <property type="match status" value="1"/>
</dbReference>
<dbReference type="EMBL" id="JBEPSM010000003">
    <property type="protein sequence ID" value="MET4635594.1"/>
    <property type="molecule type" value="Genomic_DNA"/>
</dbReference>
<dbReference type="InterPro" id="IPR036565">
    <property type="entry name" value="Mur-like_cat_sf"/>
</dbReference>
<dbReference type="PANTHER" id="PTHR11136:SF0">
    <property type="entry name" value="DIHYDROFOLATE SYNTHETASE-RELATED"/>
    <property type="match status" value="1"/>
</dbReference>
<dbReference type="InterPro" id="IPR036615">
    <property type="entry name" value="Mur_ligase_C_dom_sf"/>
</dbReference>
<sequence length="443" mass="47207">MDRIMDRSTVILERLFQLHPKEIDLSLDRLKPLMAKLGAPETKLGPVLHIAGTNGKGSTTAFLRAMLEAAGLSVHVYTSPHLVRFHERIRLGKPGGGRFVDEAELVDTLLEIEKVNDGAPITHFEITTAAAFKLFADHPADVTLLEVGLGGRYDATNIIDHPDVAVITPISVDHEKFFGSALDGIAHEKSGIIKRGRPVVVAPQPGIVLDVIERDAARLRAPTFIGNRDWVAHAERGRLVYQDEDGLLDLPPPRLPGRHQFVNAGAAIAALRKSSLDVPTAAIEAGLQNVEWPARMQRLTSGKLVDQAPAESEIWLDGGHNPGAGVVIAEAIADLEERVSRPLYLIAGMLVTKDPVGFFRPFAGLARHVYTVPIEGSAAGRDPLELAAAAEAAGITAEATSGVEAALAAIKKLLPPGIAPRILICGSLYLGGTVLAANGTLPK</sequence>
<dbReference type="InterPro" id="IPR018109">
    <property type="entry name" value="Folylpolyglutamate_synth_CS"/>
</dbReference>
<dbReference type="PIRSF" id="PIRSF001563">
    <property type="entry name" value="Folylpolyglu_synth"/>
    <property type="match status" value="1"/>
</dbReference>
<keyword evidence="6" id="KW-0460">Magnesium</keyword>
<feature type="domain" description="Mur ligase central" evidence="8">
    <location>
        <begin position="50"/>
        <end position="270"/>
    </location>
</feature>
<evidence type="ECO:0000256" key="4">
    <source>
        <dbReference type="ARBA" id="ARBA00022741"/>
    </source>
</evidence>
<evidence type="ECO:0000256" key="3">
    <source>
        <dbReference type="ARBA" id="ARBA00022723"/>
    </source>
</evidence>
<name>A0ABV2R2W4_9HYPH</name>
<dbReference type="SUPFAM" id="SSF53623">
    <property type="entry name" value="MurD-like peptide ligases, catalytic domain"/>
    <property type="match status" value="1"/>
</dbReference>
<dbReference type="NCBIfam" id="TIGR01499">
    <property type="entry name" value="folC"/>
    <property type="match status" value="1"/>
</dbReference>
<evidence type="ECO:0000256" key="2">
    <source>
        <dbReference type="ARBA" id="ARBA00022598"/>
    </source>
</evidence>
<dbReference type="InterPro" id="IPR001645">
    <property type="entry name" value="Folylpolyglutamate_synth"/>
</dbReference>
<dbReference type="GO" id="GO:0004326">
    <property type="term" value="F:tetrahydrofolylpolyglutamate synthase activity"/>
    <property type="evidence" value="ECO:0007669"/>
    <property type="project" value="UniProtKB-EC"/>
</dbReference>